<dbReference type="Proteomes" id="UP000886998">
    <property type="component" value="Unassembled WGS sequence"/>
</dbReference>
<accession>A0A8X6I2Q1</accession>
<sequence>MSALLFGKHFVTFACEAAFHFLNRAITILIAGILSPIVLIVFGWRVCRTRNRPPHPSRRFRGSGEKAAMPHAGESRQTTAGSSFKKAGQFWGKGKGPHVAGEGGVEEEQKKEYRLPLLRMGMPGAPP</sequence>
<dbReference type="AlphaFoldDB" id="A0A8X6I2Q1"/>
<proteinExistence type="predicted"/>
<keyword evidence="2" id="KW-0472">Membrane</keyword>
<name>A0A8X6I2Q1_9ARAC</name>
<keyword evidence="4" id="KW-1185">Reference proteome</keyword>
<reference evidence="3" key="1">
    <citation type="submission" date="2020-08" db="EMBL/GenBank/DDBJ databases">
        <title>Multicomponent nature underlies the extraordinary mechanical properties of spider dragline silk.</title>
        <authorList>
            <person name="Kono N."/>
            <person name="Nakamura H."/>
            <person name="Mori M."/>
            <person name="Yoshida Y."/>
            <person name="Ohtoshi R."/>
            <person name="Malay A.D."/>
            <person name="Moran D.A.P."/>
            <person name="Tomita M."/>
            <person name="Numata K."/>
            <person name="Arakawa K."/>
        </authorList>
    </citation>
    <scope>NUCLEOTIDE SEQUENCE</scope>
</reference>
<keyword evidence="2" id="KW-1133">Transmembrane helix</keyword>
<gene>
    <name evidence="3" type="ORF">TNIN_277911</name>
</gene>
<evidence type="ECO:0000256" key="1">
    <source>
        <dbReference type="SAM" id="MobiDB-lite"/>
    </source>
</evidence>
<evidence type="ECO:0000256" key="2">
    <source>
        <dbReference type="SAM" id="Phobius"/>
    </source>
</evidence>
<protein>
    <submittedName>
        <fullName evidence="3">Uncharacterized protein</fullName>
    </submittedName>
</protein>
<feature type="transmembrane region" description="Helical" evidence="2">
    <location>
        <begin position="27"/>
        <end position="47"/>
    </location>
</feature>
<comment type="caution">
    <text evidence="3">The sequence shown here is derived from an EMBL/GenBank/DDBJ whole genome shotgun (WGS) entry which is preliminary data.</text>
</comment>
<feature type="compositionally biased region" description="Basic residues" evidence="1">
    <location>
        <begin position="50"/>
        <end position="61"/>
    </location>
</feature>
<evidence type="ECO:0000313" key="4">
    <source>
        <dbReference type="Proteomes" id="UP000886998"/>
    </source>
</evidence>
<dbReference type="EMBL" id="BMAV01023888">
    <property type="protein sequence ID" value="GFS28397.1"/>
    <property type="molecule type" value="Genomic_DNA"/>
</dbReference>
<keyword evidence="2" id="KW-0812">Transmembrane</keyword>
<organism evidence="3 4">
    <name type="scientific">Trichonephila inaurata madagascariensis</name>
    <dbReference type="NCBI Taxonomy" id="2747483"/>
    <lineage>
        <taxon>Eukaryota</taxon>
        <taxon>Metazoa</taxon>
        <taxon>Ecdysozoa</taxon>
        <taxon>Arthropoda</taxon>
        <taxon>Chelicerata</taxon>
        <taxon>Arachnida</taxon>
        <taxon>Araneae</taxon>
        <taxon>Araneomorphae</taxon>
        <taxon>Entelegynae</taxon>
        <taxon>Araneoidea</taxon>
        <taxon>Nephilidae</taxon>
        <taxon>Trichonephila</taxon>
        <taxon>Trichonephila inaurata</taxon>
    </lineage>
</organism>
<feature type="region of interest" description="Disordered" evidence="1">
    <location>
        <begin position="50"/>
        <end position="108"/>
    </location>
</feature>
<evidence type="ECO:0000313" key="3">
    <source>
        <dbReference type="EMBL" id="GFS28397.1"/>
    </source>
</evidence>